<dbReference type="AlphaFoldDB" id="K9XZZ7"/>
<dbReference type="Pfam" id="PF26643">
    <property type="entry name" value="Slr1339"/>
    <property type="match status" value="1"/>
</dbReference>
<evidence type="ECO:0000313" key="2">
    <source>
        <dbReference type="Proteomes" id="UP000010473"/>
    </source>
</evidence>
<proteinExistence type="predicted"/>
<sequence>MNSEQNLDNLLNELKSTYKDSDSLPPNYSSEIGNLLDEVKSELKTNKKSKEPNRNQITQAQSQVDESLDLIKQQYQQKQNLSSAKIKNTKIIQNNSQLNESFESIKAQYKNKQTHQQAQEQLNYNRNKQEIIIQEQQKQLQHKQLVQQAEQWLKNLDPNSDEGMWFNELAESYPSRLEAAISYLSTLKSI</sequence>
<name>K9XZZ7_STAC7</name>
<dbReference type="NCBIfam" id="NF047397">
    <property type="entry name" value="slr1339_fam"/>
    <property type="match status" value="1"/>
</dbReference>
<dbReference type="KEGG" id="scs:Sta7437_4238"/>
<dbReference type="HOGENOM" id="CLU_106205_0_0_3"/>
<dbReference type="Proteomes" id="UP000010473">
    <property type="component" value="Chromosome"/>
</dbReference>
<keyword evidence="2" id="KW-1185">Reference proteome</keyword>
<organism evidence="1 2">
    <name type="scientific">Stanieria cyanosphaera (strain ATCC 29371 / PCC 7437)</name>
    <dbReference type="NCBI Taxonomy" id="111780"/>
    <lineage>
        <taxon>Bacteria</taxon>
        <taxon>Bacillati</taxon>
        <taxon>Cyanobacteriota</taxon>
        <taxon>Cyanophyceae</taxon>
        <taxon>Pleurocapsales</taxon>
        <taxon>Dermocarpellaceae</taxon>
        <taxon>Stanieria</taxon>
    </lineage>
</organism>
<dbReference type="InterPro" id="IPR058106">
    <property type="entry name" value="Slr1339"/>
</dbReference>
<accession>K9XZZ7</accession>
<evidence type="ECO:0000313" key="1">
    <source>
        <dbReference type="EMBL" id="AFZ37711.1"/>
    </source>
</evidence>
<dbReference type="RefSeq" id="WP_015195365.1">
    <property type="nucleotide sequence ID" value="NC_019748.1"/>
</dbReference>
<protein>
    <submittedName>
        <fullName evidence="1">Uncharacterized protein</fullName>
    </submittedName>
</protein>
<dbReference type="OrthoDB" id="425925at2"/>
<dbReference type="EMBL" id="CP003653">
    <property type="protein sequence ID" value="AFZ37711.1"/>
    <property type="molecule type" value="Genomic_DNA"/>
</dbReference>
<gene>
    <name evidence="1" type="ordered locus">Sta7437_4238</name>
</gene>
<dbReference type="eggNOG" id="ENOG5032YW6">
    <property type="taxonomic scope" value="Bacteria"/>
</dbReference>
<reference evidence="2" key="1">
    <citation type="journal article" date="2013" name="Proc. Natl. Acad. Sci. U.S.A.">
        <title>Improving the coverage of the cyanobacterial phylum using diversity-driven genome sequencing.</title>
        <authorList>
            <person name="Shih P.M."/>
            <person name="Wu D."/>
            <person name="Latifi A."/>
            <person name="Axen S.D."/>
            <person name="Fewer D.P."/>
            <person name="Talla E."/>
            <person name="Calteau A."/>
            <person name="Cai F."/>
            <person name="Tandeau de Marsac N."/>
            <person name="Rippka R."/>
            <person name="Herdman M."/>
            <person name="Sivonen K."/>
            <person name="Coursin T."/>
            <person name="Laurent T."/>
            <person name="Goodwin L."/>
            <person name="Nolan M."/>
            <person name="Davenport K.W."/>
            <person name="Han C.S."/>
            <person name="Rubin E.M."/>
            <person name="Eisen J.A."/>
            <person name="Woyke T."/>
            <person name="Gugger M."/>
            <person name="Kerfeld C.A."/>
        </authorList>
    </citation>
    <scope>NUCLEOTIDE SEQUENCE [LARGE SCALE GENOMIC DNA]</scope>
    <source>
        <strain evidence="2">ATCC 29371 / PCC 7437</strain>
    </source>
</reference>